<keyword evidence="3" id="KW-1185">Reference proteome</keyword>
<dbReference type="KEGG" id="vg:19484978"/>
<dbReference type="Proteomes" id="UP000024445">
    <property type="component" value="Segment"/>
</dbReference>
<evidence type="ECO:0000313" key="2">
    <source>
        <dbReference type="EMBL" id="AHY25341.1"/>
    </source>
</evidence>
<organism evidence="2 3">
    <name type="scientific">Serratia phage PS2</name>
    <dbReference type="NCBI Taxonomy" id="1481112"/>
    <lineage>
        <taxon>Viruses</taxon>
        <taxon>Duplodnaviria</taxon>
        <taxon>Heunggongvirae</taxon>
        <taxon>Uroviricota</taxon>
        <taxon>Caudoviricetes</taxon>
        <taxon>Muldoonvirus</taxon>
        <taxon>Muldoonvirus PS2</taxon>
    </lineage>
</organism>
<name>A0A023W691_9CAUD</name>
<dbReference type="GeneID" id="19484978"/>
<feature type="transmembrane region" description="Helical" evidence="1">
    <location>
        <begin position="68"/>
        <end position="88"/>
    </location>
</feature>
<feature type="transmembrane region" description="Helical" evidence="1">
    <location>
        <begin position="32"/>
        <end position="56"/>
    </location>
</feature>
<sequence>MKIKRDSRLYRYLSFWHTERDMPKTNCQVFRTLFLSSVVLPAVLIFCLGAVAYAMHDFSATVLGMDNWLAWFLVPQATAFTALCFVALERTLTAFNNWLGELQFKSKKKKEDGPVCSLVQYVD</sequence>
<gene>
    <name evidence="2" type="ORF">PS2_094</name>
</gene>
<proteinExistence type="predicted"/>
<protein>
    <submittedName>
        <fullName evidence="2">Uncharacterized protein</fullName>
    </submittedName>
</protein>
<keyword evidence="1" id="KW-0472">Membrane</keyword>
<keyword evidence="1" id="KW-1133">Transmembrane helix</keyword>
<evidence type="ECO:0000256" key="1">
    <source>
        <dbReference type="SAM" id="Phobius"/>
    </source>
</evidence>
<dbReference type="RefSeq" id="YP_009030141.1">
    <property type="nucleotide sequence ID" value="NC_024121.1"/>
</dbReference>
<keyword evidence="1" id="KW-0812">Transmembrane</keyword>
<accession>A0A023W691</accession>
<evidence type="ECO:0000313" key="3">
    <source>
        <dbReference type="Proteomes" id="UP000024445"/>
    </source>
</evidence>
<reference evidence="2 3" key="1">
    <citation type="submission" date="2014-01" db="EMBL/GenBank/DDBJ databases">
        <authorList>
            <person name="Zhang G."/>
            <person name="Jin J."/>
            <person name="Li Z.J."/>
            <person name="Wang S.W."/>
            <person name="Chen S.J."/>
            <person name="Wang S.M."/>
            <person name="Wang X.T."/>
            <person name="Li Y.H."/>
            <person name="Wang J."/>
            <person name="Yang C.K."/>
            <person name="Wang L."/>
        </authorList>
    </citation>
    <scope>NUCLEOTIDE SEQUENCE [LARGE SCALE GENOMIC DNA]</scope>
</reference>
<dbReference type="EMBL" id="KJ025957">
    <property type="protein sequence ID" value="AHY25341.1"/>
    <property type="molecule type" value="Genomic_DNA"/>
</dbReference>